<dbReference type="PROSITE" id="PS51257">
    <property type="entry name" value="PROKAR_LIPOPROTEIN"/>
    <property type="match status" value="1"/>
</dbReference>
<evidence type="ECO:0000256" key="1">
    <source>
        <dbReference type="SAM" id="MobiDB-lite"/>
    </source>
</evidence>
<gene>
    <name evidence="2" type="ORF">DPRO_1063</name>
</gene>
<dbReference type="Proteomes" id="UP000219215">
    <property type="component" value="Chromosome DPRO"/>
</dbReference>
<name>A0A2C8F623_9BACT</name>
<dbReference type="AlphaFoldDB" id="A0A2C8F623"/>
<dbReference type="KEGG" id="pprf:DPRO_1063"/>
<keyword evidence="3" id="KW-1185">Reference proteome</keyword>
<dbReference type="EMBL" id="LT907975">
    <property type="protein sequence ID" value="SOB57951.1"/>
    <property type="molecule type" value="Genomic_DNA"/>
</dbReference>
<feature type="region of interest" description="Disordered" evidence="1">
    <location>
        <begin position="118"/>
        <end position="149"/>
    </location>
</feature>
<evidence type="ECO:0000313" key="3">
    <source>
        <dbReference type="Proteomes" id="UP000219215"/>
    </source>
</evidence>
<reference evidence="3" key="1">
    <citation type="submission" date="2017-09" db="EMBL/GenBank/DDBJ databases">
        <authorList>
            <person name="Regsiter A."/>
            <person name="William W."/>
        </authorList>
    </citation>
    <scope>NUCLEOTIDE SEQUENCE [LARGE SCALE GENOMIC DNA]</scope>
    <source>
        <strain evidence="3">500-1</strain>
    </source>
</reference>
<evidence type="ECO:0000313" key="2">
    <source>
        <dbReference type="EMBL" id="SOB57951.1"/>
    </source>
</evidence>
<organism evidence="2 3">
    <name type="scientific">Pseudodesulfovibrio profundus</name>
    <dbReference type="NCBI Taxonomy" id="57320"/>
    <lineage>
        <taxon>Bacteria</taxon>
        <taxon>Pseudomonadati</taxon>
        <taxon>Thermodesulfobacteriota</taxon>
        <taxon>Desulfovibrionia</taxon>
        <taxon>Desulfovibrionales</taxon>
        <taxon>Desulfovibrionaceae</taxon>
    </lineage>
</organism>
<proteinExistence type="predicted"/>
<dbReference type="OrthoDB" id="5451319at2"/>
<protein>
    <submittedName>
        <fullName evidence="2">Uncharacterized protein</fullName>
    </submittedName>
</protein>
<sequence>MSTFRMTLALISTALLVAGCSGSQRTETIPFDYVLDTVPTSKNYHDLDETPVIELNNQAADTLFRYVTEEELSPNSPVYVKPFINGGNAGDQSIFGHIMSQQVRDRLVQRGVNVTVGAPKPTEYFKPQSPSTQPKNATDEQEKPTLPPRAGVLEGTYVIGKDFIYMSASIIRLDDKVIVSAHNWLIPIRDLCTANPTLLLFNYLIYYAIISPSKGGRHGYSAERTSVG</sequence>
<accession>A0A2C8F623</accession>
<dbReference type="RefSeq" id="WP_097011115.1">
    <property type="nucleotide sequence ID" value="NZ_LT907975.1"/>
</dbReference>